<dbReference type="Gene3D" id="3.40.50.300">
    <property type="entry name" value="P-loop containing nucleotide triphosphate hydrolases"/>
    <property type="match status" value="1"/>
</dbReference>
<evidence type="ECO:0000256" key="20">
    <source>
        <dbReference type="ARBA" id="ARBA00030754"/>
    </source>
</evidence>
<evidence type="ECO:0000256" key="5">
    <source>
        <dbReference type="ARBA" id="ARBA00014531"/>
    </source>
</evidence>
<keyword evidence="19" id="KW-0511">Multifunctional enzyme</keyword>
<comment type="similarity">
    <text evidence="4">Belongs to the nanoviruses/circoviruses replication-associated protein family.</text>
</comment>
<keyword evidence="6" id="KW-1048">Host nucleus</keyword>
<keyword evidence="9" id="KW-0235">DNA replication</keyword>
<reference evidence="25 26" key="1">
    <citation type="journal article" date="2011" name="PLoS Pathog.">
        <title>The fecal viral flora of wild rodents.</title>
        <authorList>
            <person name="Phan T.G."/>
            <person name="Kapusinszky B."/>
            <person name="Wang C."/>
            <person name="Rose R.K."/>
            <person name="Lipton H.L."/>
            <person name="Delwart E.L."/>
        </authorList>
    </citation>
    <scope>NUCLEOTIDE SEQUENCE [LARGE SCALE GENOMIC DNA]</scope>
    <source>
        <strain evidence="25 26">R-15</strain>
    </source>
</reference>
<comment type="cofactor">
    <cofactor evidence="1">
        <name>Mn(2+)</name>
        <dbReference type="ChEBI" id="CHEBI:29035"/>
    </cofactor>
</comment>
<evidence type="ECO:0000256" key="15">
    <source>
        <dbReference type="ARBA" id="ARBA00022806"/>
    </source>
</evidence>
<evidence type="ECO:0000256" key="16">
    <source>
        <dbReference type="ARBA" id="ARBA00022840"/>
    </source>
</evidence>
<feature type="compositionally biased region" description="Polar residues" evidence="23">
    <location>
        <begin position="323"/>
        <end position="336"/>
    </location>
</feature>
<dbReference type="GO" id="GO:0005524">
    <property type="term" value="F:ATP binding"/>
    <property type="evidence" value="ECO:0007669"/>
    <property type="project" value="UniProtKB-KW"/>
</dbReference>
<evidence type="ECO:0000256" key="23">
    <source>
        <dbReference type="SAM" id="MobiDB-lite"/>
    </source>
</evidence>
<feature type="region of interest" description="Disordered" evidence="23">
    <location>
        <begin position="323"/>
        <end position="345"/>
    </location>
</feature>
<keyword evidence="13" id="KW-0255">Endonuclease</keyword>
<keyword evidence="10" id="KW-0540">Nuclease</keyword>
<name>G1C9G2_9VIRU</name>
<evidence type="ECO:0000256" key="13">
    <source>
        <dbReference type="ARBA" id="ARBA00022759"/>
    </source>
</evidence>
<feature type="domain" description="CRESS-DNA virus Rep endonuclease" evidence="24">
    <location>
        <begin position="4"/>
        <end position="111"/>
    </location>
</feature>
<keyword evidence="18" id="KW-0238">DNA-binding</keyword>
<sequence>MSKLVNLSQTLLTYAQCDKKKEELLSFLKTLDFYECSIVAEEEHHTTEGKHLHAWVKFEHSIKLRSNRLNSMFDWEGKHPNIELVKNRKEDKLRVWKYVTKDGHYLEDNCNVDAMLNPKNKSKKYNTLHILETDPETLVRNEEISANSIKNILWAQQWWIGQKKPPYTTRCRGIWIYGRAGCGKSTWAAMFGDAMGGYYEKPQNKWFDNYAGQRVIILDDLRTDTLNYYLLKWADNKPVSAEVKGGKVWLRHLAFVVTTNYPIEHYCRNKDGTLDCETYEAIKRRYTYIQVDEGTEYLEYDPTFVWDVKECTLLETLHKKSPTLTDNSTEAPSDPTSCLDGSGYV</sequence>
<dbReference type="PROSITE" id="PS52020">
    <property type="entry name" value="CRESS_DNA_REP"/>
    <property type="match status" value="1"/>
</dbReference>
<evidence type="ECO:0000256" key="7">
    <source>
        <dbReference type="ARBA" id="ARBA00022679"/>
    </source>
</evidence>
<dbReference type="EMBL" id="JF755401">
    <property type="protein sequence ID" value="AEM05795.1"/>
    <property type="molecule type" value="Genomic_DNA"/>
</dbReference>
<organism evidence="25 26">
    <name type="scientific">Rodent stool-associated circular genome virus</name>
    <dbReference type="NCBI Taxonomy" id="1074214"/>
    <lineage>
        <taxon>Viruses</taxon>
        <taxon>Monodnaviria</taxon>
        <taxon>Shotokuvirae</taxon>
        <taxon>Cressdnaviricota</taxon>
        <taxon>Arfiviricetes</taxon>
        <taxon>Cirlivirales</taxon>
        <taxon>Vilyaviridae</taxon>
        <taxon>Glamdringvirus</taxon>
    </lineage>
</organism>
<dbReference type="GO" id="GO:0003677">
    <property type="term" value="F:DNA binding"/>
    <property type="evidence" value="ECO:0007669"/>
    <property type="project" value="UniProtKB-KW"/>
</dbReference>
<dbReference type="GO" id="GO:0016779">
    <property type="term" value="F:nucleotidyltransferase activity"/>
    <property type="evidence" value="ECO:0007669"/>
    <property type="project" value="UniProtKB-KW"/>
</dbReference>
<keyword evidence="8" id="KW-0548">Nucleotidyltransferase</keyword>
<dbReference type="GO" id="GO:0046872">
    <property type="term" value="F:metal ion binding"/>
    <property type="evidence" value="ECO:0007669"/>
    <property type="project" value="UniProtKB-KW"/>
</dbReference>
<dbReference type="InterPro" id="IPR049912">
    <property type="entry name" value="CRESS_DNA_REP"/>
</dbReference>
<dbReference type="Pfam" id="PF00910">
    <property type="entry name" value="RNA_helicase"/>
    <property type="match status" value="1"/>
</dbReference>
<evidence type="ECO:0000256" key="8">
    <source>
        <dbReference type="ARBA" id="ARBA00022695"/>
    </source>
</evidence>
<dbReference type="SUPFAM" id="SSF55464">
    <property type="entry name" value="Origin of replication-binding domain, RBD-like"/>
    <property type="match status" value="1"/>
</dbReference>
<keyword evidence="11" id="KW-0479">Metal-binding</keyword>
<dbReference type="GO" id="GO:0042025">
    <property type="term" value="C:host cell nucleus"/>
    <property type="evidence" value="ECO:0007669"/>
    <property type="project" value="UniProtKB-SubCell"/>
</dbReference>
<keyword evidence="15" id="KW-0347">Helicase</keyword>
<evidence type="ECO:0000256" key="2">
    <source>
        <dbReference type="ARBA" id="ARBA00001946"/>
    </source>
</evidence>
<dbReference type="GO" id="GO:0016787">
    <property type="term" value="F:hydrolase activity"/>
    <property type="evidence" value="ECO:0007669"/>
    <property type="project" value="UniProtKB-KW"/>
</dbReference>
<evidence type="ECO:0000256" key="3">
    <source>
        <dbReference type="ARBA" id="ARBA00004147"/>
    </source>
</evidence>
<evidence type="ECO:0000256" key="11">
    <source>
        <dbReference type="ARBA" id="ARBA00022723"/>
    </source>
</evidence>
<keyword evidence="14" id="KW-0378">Hydrolase</keyword>
<evidence type="ECO:0000256" key="17">
    <source>
        <dbReference type="ARBA" id="ARBA00023124"/>
    </source>
</evidence>
<evidence type="ECO:0000256" key="6">
    <source>
        <dbReference type="ARBA" id="ARBA00022562"/>
    </source>
</evidence>
<dbReference type="InterPro" id="IPR027417">
    <property type="entry name" value="P-loop_NTPase"/>
</dbReference>
<evidence type="ECO:0000256" key="9">
    <source>
        <dbReference type="ARBA" id="ARBA00022705"/>
    </source>
</evidence>
<protein>
    <recommendedName>
        <fullName evidence="5">Replication-associated protein</fullName>
    </recommendedName>
    <alternativeName>
        <fullName evidence="20">ATP-dependent helicase Rep</fullName>
    </alternativeName>
    <alternativeName>
        <fullName evidence="21">RepP</fullName>
    </alternativeName>
</protein>
<dbReference type="Proteomes" id="UP000276848">
    <property type="component" value="Segment"/>
</dbReference>
<evidence type="ECO:0000256" key="4">
    <source>
        <dbReference type="ARBA" id="ARBA00008545"/>
    </source>
</evidence>
<keyword evidence="7" id="KW-0808">Transferase</keyword>
<keyword evidence="12" id="KW-0547">Nucleotide-binding</keyword>
<comment type="subcellular location">
    <subcellularLocation>
        <location evidence="3">Host nucleus</location>
    </subcellularLocation>
</comment>
<evidence type="ECO:0000256" key="21">
    <source>
        <dbReference type="ARBA" id="ARBA00032243"/>
    </source>
</evidence>
<dbReference type="Pfam" id="PF00799">
    <property type="entry name" value="Gemini_AL1"/>
    <property type="match status" value="1"/>
</dbReference>
<comment type="cofactor">
    <cofactor evidence="2">
        <name>Mg(2+)</name>
        <dbReference type="ChEBI" id="CHEBI:18420"/>
    </cofactor>
</comment>
<dbReference type="GO" id="GO:0003724">
    <property type="term" value="F:RNA helicase activity"/>
    <property type="evidence" value="ECO:0007669"/>
    <property type="project" value="InterPro"/>
</dbReference>
<dbReference type="InterPro" id="IPR000605">
    <property type="entry name" value="Helicase_SF3_ssDNA/RNA_vir"/>
</dbReference>
<evidence type="ECO:0000256" key="1">
    <source>
        <dbReference type="ARBA" id="ARBA00001936"/>
    </source>
</evidence>
<proteinExistence type="inferred from homology"/>
<dbReference type="GO" id="GO:0004519">
    <property type="term" value="F:endonuclease activity"/>
    <property type="evidence" value="ECO:0007669"/>
    <property type="project" value="UniProtKB-KW"/>
</dbReference>
<evidence type="ECO:0000256" key="19">
    <source>
        <dbReference type="ARBA" id="ARBA00023268"/>
    </source>
</evidence>
<dbReference type="SUPFAM" id="SSF52540">
    <property type="entry name" value="P-loop containing nucleoside triphosphate hydrolases"/>
    <property type="match status" value="1"/>
</dbReference>
<dbReference type="GO" id="GO:0003723">
    <property type="term" value="F:RNA binding"/>
    <property type="evidence" value="ECO:0007669"/>
    <property type="project" value="InterPro"/>
</dbReference>
<evidence type="ECO:0000259" key="24">
    <source>
        <dbReference type="PROSITE" id="PS52020"/>
    </source>
</evidence>
<accession>G1C9G2</accession>
<keyword evidence="17" id="KW-0190">Covalent protein-DNA linkage</keyword>
<dbReference type="GO" id="GO:0006260">
    <property type="term" value="P:DNA replication"/>
    <property type="evidence" value="ECO:0007669"/>
    <property type="project" value="UniProtKB-KW"/>
</dbReference>
<keyword evidence="16" id="KW-0067">ATP-binding</keyword>
<evidence type="ECO:0000256" key="12">
    <source>
        <dbReference type="ARBA" id="ARBA00022741"/>
    </source>
</evidence>
<comment type="catalytic activity">
    <reaction evidence="22">
        <text>ATP + H2O = ADP + phosphate + H(+)</text>
        <dbReference type="Rhea" id="RHEA:13065"/>
        <dbReference type="ChEBI" id="CHEBI:15377"/>
        <dbReference type="ChEBI" id="CHEBI:15378"/>
        <dbReference type="ChEBI" id="CHEBI:30616"/>
        <dbReference type="ChEBI" id="CHEBI:43474"/>
        <dbReference type="ChEBI" id="CHEBI:456216"/>
    </reaction>
</comment>
<evidence type="ECO:0000256" key="14">
    <source>
        <dbReference type="ARBA" id="ARBA00022801"/>
    </source>
</evidence>
<evidence type="ECO:0000313" key="26">
    <source>
        <dbReference type="Proteomes" id="UP000276848"/>
    </source>
</evidence>
<dbReference type="Gene3D" id="3.40.1310.20">
    <property type="match status" value="1"/>
</dbReference>
<evidence type="ECO:0000256" key="18">
    <source>
        <dbReference type="ARBA" id="ARBA00023125"/>
    </source>
</evidence>
<evidence type="ECO:0000313" key="25">
    <source>
        <dbReference type="EMBL" id="AEM05795.1"/>
    </source>
</evidence>
<evidence type="ECO:0000256" key="10">
    <source>
        <dbReference type="ARBA" id="ARBA00022722"/>
    </source>
</evidence>
<evidence type="ECO:0000256" key="22">
    <source>
        <dbReference type="ARBA" id="ARBA00049360"/>
    </source>
</evidence>